<dbReference type="OrthoDB" id="1809056at2"/>
<dbReference type="KEGG" id="dai:Desaci_2513"/>
<dbReference type="AlphaFoldDB" id="I4D6N3"/>
<keyword evidence="1" id="KW-0812">Transmembrane</keyword>
<keyword evidence="1" id="KW-0472">Membrane</keyword>
<name>I4D6N3_DESAJ</name>
<reference evidence="2 3" key="1">
    <citation type="journal article" date="2012" name="J. Bacteriol.">
        <title>Complete genome sequences of Desulfosporosinus orientis DSM765T, Desulfosporosinus youngiae DSM17734T, Desulfosporosinus meridiei DSM13257T, and Desulfosporosinus acidiphilus DSM22704T.</title>
        <authorList>
            <person name="Pester M."/>
            <person name="Brambilla E."/>
            <person name="Alazard D."/>
            <person name="Rattei T."/>
            <person name="Weinmaier T."/>
            <person name="Han J."/>
            <person name="Lucas S."/>
            <person name="Lapidus A."/>
            <person name="Cheng J.F."/>
            <person name="Goodwin L."/>
            <person name="Pitluck S."/>
            <person name="Peters L."/>
            <person name="Ovchinnikova G."/>
            <person name="Teshima H."/>
            <person name="Detter J.C."/>
            <person name="Han C.S."/>
            <person name="Tapia R."/>
            <person name="Land M.L."/>
            <person name="Hauser L."/>
            <person name="Kyrpides N.C."/>
            <person name="Ivanova N.N."/>
            <person name="Pagani I."/>
            <person name="Huntmann M."/>
            <person name="Wei C.L."/>
            <person name="Davenport K.W."/>
            <person name="Daligault H."/>
            <person name="Chain P.S."/>
            <person name="Chen A."/>
            <person name="Mavromatis K."/>
            <person name="Markowitz V."/>
            <person name="Szeto E."/>
            <person name="Mikhailova N."/>
            <person name="Pati A."/>
            <person name="Wagner M."/>
            <person name="Woyke T."/>
            <person name="Ollivier B."/>
            <person name="Klenk H.P."/>
            <person name="Spring S."/>
            <person name="Loy A."/>
        </authorList>
    </citation>
    <scope>NUCLEOTIDE SEQUENCE [LARGE SCALE GENOMIC DNA]</scope>
    <source>
        <strain evidence="3">DSM 22704 / JCM 16185 / SJ4</strain>
    </source>
</reference>
<dbReference type="EMBL" id="CP003639">
    <property type="protein sequence ID" value="AFM41457.1"/>
    <property type="molecule type" value="Genomic_DNA"/>
</dbReference>
<dbReference type="RefSeq" id="WP_014827455.1">
    <property type="nucleotide sequence ID" value="NC_018068.1"/>
</dbReference>
<dbReference type="Proteomes" id="UP000002892">
    <property type="component" value="Chromosome"/>
</dbReference>
<evidence type="ECO:0000313" key="3">
    <source>
        <dbReference type="Proteomes" id="UP000002892"/>
    </source>
</evidence>
<evidence type="ECO:0000256" key="1">
    <source>
        <dbReference type="SAM" id="Phobius"/>
    </source>
</evidence>
<evidence type="ECO:0000313" key="2">
    <source>
        <dbReference type="EMBL" id="AFM41457.1"/>
    </source>
</evidence>
<sequence length="85" mass="9839">MTSEGNLISVSKKQLGLFYILLATVWFGESINEIIHYHFSAGLSLFVFGSLFLIALYLIQSYFTRMLLLYQKNLNSSRQALKNRR</sequence>
<dbReference type="eggNOG" id="ENOG50331HD">
    <property type="taxonomic scope" value="Bacteria"/>
</dbReference>
<gene>
    <name evidence="2" type="ordered locus">Desaci_2513</name>
</gene>
<organism evidence="2 3">
    <name type="scientific">Desulfosporosinus acidiphilus (strain DSM 22704 / JCM 16185 / SJ4)</name>
    <dbReference type="NCBI Taxonomy" id="646529"/>
    <lineage>
        <taxon>Bacteria</taxon>
        <taxon>Bacillati</taxon>
        <taxon>Bacillota</taxon>
        <taxon>Clostridia</taxon>
        <taxon>Eubacteriales</taxon>
        <taxon>Desulfitobacteriaceae</taxon>
        <taxon>Desulfosporosinus</taxon>
    </lineage>
</organism>
<keyword evidence="1" id="KW-1133">Transmembrane helix</keyword>
<feature type="transmembrane region" description="Helical" evidence="1">
    <location>
        <begin position="37"/>
        <end position="59"/>
    </location>
</feature>
<proteinExistence type="predicted"/>
<dbReference type="STRING" id="646529.Desaci_2513"/>
<protein>
    <submittedName>
        <fullName evidence="2">Uncharacterized protein</fullName>
    </submittedName>
</protein>
<feature type="transmembrane region" description="Helical" evidence="1">
    <location>
        <begin position="15"/>
        <end position="31"/>
    </location>
</feature>
<dbReference type="HOGENOM" id="CLU_191604_0_0_9"/>
<keyword evidence="3" id="KW-1185">Reference proteome</keyword>
<accession>I4D6N3</accession>